<dbReference type="CDD" id="cd03250">
    <property type="entry name" value="ABCC_MRP_domain1"/>
    <property type="match status" value="1"/>
</dbReference>
<feature type="compositionally biased region" description="Basic and acidic residues" evidence="12">
    <location>
        <begin position="364"/>
        <end position="375"/>
    </location>
</feature>
<dbReference type="InterPro" id="IPR017871">
    <property type="entry name" value="ABC_transporter-like_CS"/>
</dbReference>
<keyword evidence="6" id="KW-0677">Repeat</keyword>
<comment type="catalytic activity">
    <reaction evidence="11">
        <text>ATP + H2O + xenobioticSide 1 = ADP + phosphate + xenobioticSide 2.</text>
        <dbReference type="EC" id="7.6.2.2"/>
    </reaction>
</comment>
<evidence type="ECO:0000256" key="11">
    <source>
        <dbReference type="ARBA" id="ARBA00034018"/>
    </source>
</evidence>
<proteinExistence type="inferred from homology"/>
<accession>A0AAE1QP07</accession>
<dbReference type="InterPro" id="IPR003439">
    <property type="entry name" value="ABC_transporter-like_ATP-bd"/>
</dbReference>
<dbReference type="GO" id="GO:0008559">
    <property type="term" value="F:ABC-type xenobiotic transporter activity"/>
    <property type="evidence" value="ECO:0007669"/>
    <property type="project" value="UniProtKB-EC"/>
</dbReference>
<dbReference type="FunFam" id="3.40.50.300:FF:000074">
    <property type="entry name" value="Multidrug resistance-associated protein 5 isoform 1"/>
    <property type="match status" value="1"/>
</dbReference>
<keyword evidence="4" id="KW-0813">Transport</keyword>
<dbReference type="Gene3D" id="3.40.50.300">
    <property type="entry name" value="P-loop containing nucleotide triphosphate hydrolases"/>
    <property type="match status" value="2"/>
</dbReference>
<evidence type="ECO:0000256" key="2">
    <source>
        <dbReference type="ARBA" id="ARBA00009726"/>
    </source>
</evidence>
<evidence type="ECO:0000256" key="5">
    <source>
        <dbReference type="ARBA" id="ARBA00022692"/>
    </source>
</evidence>
<dbReference type="InterPro" id="IPR003593">
    <property type="entry name" value="AAA+_ATPase"/>
</dbReference>
<evidence type="ECO:0000256" key="6">
    <source>
        <dbReference type="ARBA" id="ARBA00022737"/>
    </source>
</evidence>
<dbReference type="CDD" id="cd03244">
    <property type="entry name" value="ABCC_MRP_domain2"/>
    <property type="match status" value="1"/>
</dbReference>
<dbReference type="AlphaFoldDB" id="A0AAE1QP07"/>
<evidence type="ECO:0000256" key="9">
    <source>
        <dbReference type="ARBA" id="ARBA00022989"/>
    </source>
</evidence>
<keyword evidence="7" id="KW-0547">Nucleotide-binding</keyword>
<keyword evidence="15" id="KW-1185">Reference proteome</keyword>
<keyword evidence="10" id="KW-0472">Membrane</keyword>
<feature type="compositionally biased region" description="Polar residues" evidence="12">
    <location>
        <begin position="376"/>
        <end position="385"/>
    </location>
</feature>
<evidence type="ECO:0000256" key="7">
    <source>
        <dbReference type="ARBA" id="ARBA00022741"/>
    </source>
</evidence>
<dbReference type="GO" id="GO:0005524">
    <property type="term" value="F:ATP binding"/>
    <property type="evidence" value="ECO:0007669"/>
    <property type="project" value="UniProtKB-KW"/>
</dbReference>
<evidence type="ECO:0000259" key="13">
    <source>
        <dbReference type="PROSITE" id="PS50893"/>
    </source>
</evidence>
<dbReference type="PROSITE" id="PS50893">
    <property type="entry name" value="ABC_TRANSPORTER_2"/>
    <property type="match status" value="2"/>
</dbReference>
<evidence type="ECO:0000256" key="1">
    <source>
        <dbReference type="ARBA" id="ARBA00004128"/>
    </source>
</evidence>
<dbReference type="PROSITE" id="PS00211">
    <property type="entry name" value="ABC_TRANSPORTER_1"/>
    <property type="match status" value="1"/>
</dbReference>
<dbReference type="FunFam" id="3.40.50.300:FF:000997">
    <property type="entry name" value="Multidrug resistance-associated protein 1"/>
    <property type="match status" value="1"/>
</dbReference>
<dbReference type="Pfam" id="PF00005">
    <property type="entry name" value="ABC_tran"/>
    <property type="match status" value="2"/>
</dbReference>
<evidence type="ECO:0000256" key="10">
    <source>
        <dbReference type="ARBA" id="ARBA00023136"/>
    </source>
</evidence>
<comment type="similarity">
    <text evidence="2">Belongs to the ABC transporter superfamily. ABCC family. Conjugate transporter (TC 3.A.1.208) subfamily.</text>
</comment>
<dbReference type="EMBL" id="JAVYJV010000041">
    <property type="protein sequence ID" value="KAK4337274.1"/>
    <property type="molecule type" value="Genomic_DNA"/>
</dbReference>
<dbReference type="PANTHER" id="PTHR24223:SF443">
    <property type="entry name" value="MULTIDRUG-RESISTANCE LIKE PROTEIN 1, ISOFORM I"/>
    <property type="match status" value="1"/>
</dbReference>
<evidence type="ECO:0000256" key="8">
    <source>
        <dbReference type="ARBA" id="ARBA00022840"/>
    </source>
</evidence>
<dbReference type="InterPro" id="IPR050173">
    <property type="entry name" value="ABC_transporter_C-like"/>
</dbReference>
<keyword evidence="9" id="KW-1133">Transmembrane helix</keyword>
<keyword evidence="5" id="KW-0812">Transmembrane</keyword>
<keyword evidence="8" id="KW-0067">ATP-binding</keyword>
<dbReference type="SMART" id="SM00382">
    <property type="entry name" value="AAA"/>
    <property type="match status" value="2"/>
</dbReference>
<evidence type="ECO:0000313" key="14">
    <source>
        <dbReference type="EMBL" id="KAK4337274.1"/>
    </source>
</evidence>
<dbReference type="EC" id="7.6.2.2" evidence="3"/>
<feature type="domain" description="ABC transporter" evidence="13">
    <location>
        <begin position="101"/>
        <end position="325"/>
    </location>
</feature>
<gene>
    <name evidence="14" type="ORF">RND71_043272</name>
</gene>
<dbReference type="PANTHER" id="PTHR24223">
    <property type="entry name" value="ATP-BINDING CASSETTE SUB-FAMILY C"/>
    <property type="match status" value="1"/>
</dbReference>
<comment type="caution">
    <text evidence="14">The sequence shown here is derived from an EMBL/GenBank/DDBJ whole genome shotgun (WGS) entry which is preliminary data.</text>
</comment>
<sequence length="647" mass="72274">MGYVFTHWIQHQSSFSKMEGFCGGPLWALILSTDGRNEFTTGQIVNFMAVDVQRIVDYIQMFNIVWSAPIQIMFLNSDELDIEPEPEVTYKSEVKETDFAIEINDGMFSWGKNEEPCLRDINLKIKKNSLVAIVGKVGSGKSSLLSSILKDIFKKKGEVIINGSVSYVPQCPFIRNETIRENITLFNPLNQVLYDKIIKICALVEDLKIFEAGDNTEIGEKGLNLSGGQKQRVSLARACYNDADIFVLDDPLSAVDSQVGKHIFDNVIGPNGFLKNKTRVLVTHNVTVLSQVDKIIVLKNGKISEQGSYNELINSKGEFSEILNLYTNEKQEDENENEKKENSLELSMIKKSLESLNIKKSKDKNEGKLVEEEKQATGSAPTKSALNLPGNVWPSKGVIKFKNYSTIYRKGLTPVLNNLTVEIKSNEKVGIVGRTGAGKSSLTLALFRIIEATTGKIEIDDVDISTLGLDDLRSRLTIIPQDPFLYSDTLLANLDPLNQYTDDQIWKALEQANLKDFVDKLTDGLMFAVTEGGENLSVGQRQLVCLARALLRKTKILILDEATAAIDFETDNLIQETIRKEFKDCTVLTIAHRLNTIIDYDKVLVLSNGKLVEFDNPKVLLENPESQFHSLAKESGLISENQVENNS</sequence>
<feature type="domain" description="ABC transporter" evidence="13">
    <location>
        <begin position="399"/>
        <end position="633"/>
    </location>
</feature>
<dbReference type="InterPro" id="IPR027417">
    <property type="entry name" value="P-loop_NTPase"/>
</dbReference>
<protein>
    <recommendedName>
        <fullName evidence="3">ABC-type xenobiotic transporter</fullName>
        <ecNumber evidence="3">7.6.2.2</ecNumber>
    </recommendedName>
</protein>
<dbReference type="GO" id="GO:0016887">
    <property type="term" value="F:ATP hydrolysis activity"/>
    <property type="evidence" value="ECO:0007669"/>
    <property type="project" value="InterPro"/>
</dbReference>
<dbReference type="GO" id="GO:0005774">
    <property type="term" value="C:vacuolar membrane"/>
    <property type="evidence" value="ECO:0007669"/>
    <property type="project" value="UniProtKB-SubCell"/>
</dbReference>
<feature type="region of interest" description="Disordered" evidence="12">
    <location>
        <begin position="364"/>
        <end position="386"/>
    </location>
</feature>
<organism evidence="14 15">
    <name type="scientific">Anisodus tanguticus</name>
    <dbReference type="NCBI Taxonomy" id="243964"/>
    <lineage>
        <taxon>Eukaryota</taxon>
        <taxon>Viridiplantae</taxon>
        <taxon>Streptophyta</taxon>
        <taxon>Embryophyta</taxon>
        <taxon>Tracheophyta</taxon>
        <taxon>Spermatophyta</taxon>
        <taxon>Magnoliopsida</taxon>
        <taxon>eudicotyledons</taxon>
        <taxon>Gunneridae</taxon>
        <taxon>Pentapetalae</taxon>
        <taxon>asterids</taxon>
        <taxon>lamiids</taxon>
        <taxon>Solanales</taxon>
        <taxon>Solanaceae</taxon>
        <taxon>Solanoideae</taxon>
        <taxon>Hyoscyameae</taxon>
        <taxon>Anisodus</taxon>
    </lineage>
</organism>
<comment type="subcellular location">
    <subcellularLocation>
        <location evidence="1">Vacuole membrane</location>
        <topology evidence="1">Multi-pass membrane protein</topology>
    </subcellularLocation>
</comment>
<dbReference type="SUPFAM" id="SSF52540">
    <property type="entry name" value="P-loop containing nucleoside triphosphate hydrolases"/>
    <property type="match status" value="2"/>
</dbReference>
<evidence type="ECO:0000256" key="3">
    <source>
        <dbReference type="ARBA" id="ARBA00012191"/>
    </source>
</evidence>
<evidence type="ECO:0000313" key="15">
    <source>
        <dbReference type="Proteomes" id="UP001291623"/>
    </source>
</evidence>
<dbReference type="Proteomes" id="UP001291623">
    <property type="component" value="Unassembled WGS sequence"/>
</dbReference>
<name>A0AAE1QP07_9SOLA</name>
<evidence type="ECO:0000256" key="12">
    <source>
        <dbReference type="SAM" id="MobiDB-lite"/>
    </source>
</evidence>
<reference evidence="14" key="1">
    <citation type="submission" date="2023-12" db="EMBL/GenBank/DDBJ databases">
        <title>Genome assembly of Anisodus tanguticus.</title>
        <authorList>
            <person name="Wang Y.-J."/>
        </authorList>
    </citation>
    <scope>NUCLEOTIDE SEQUENCE</scope>
    <source>
        <strain evidence="14">KB-2021</strain>
        <tissue evidence="14">Leaf</tissue>
    </source>
</reference>
<evidence type="ECO:0000256" key="4">
    <source>
        <dbReference type="ARBA" id="ARBA00022448"/>
    </source>
</evidence>